<evidence type="ECO:0000313" key="8">
    <source>
        <dbReference type="EMBL" id="CAK9316708.1"/>
    </source>
</evidence>
<keyword evidence="7" id="KW-0732">Signal</keyword>
<keyword evidence="3" id="KW-0255">Endonuclease</keyword>
<feature type="chain" id="PRO_5046413731" evidence="7">
    <location>
        <begin position="25"/>
        <end position="424"/>
    </location>
</feature>
<keyword evidence="5" id="KW-0456">Lyase</keyword>
<dbReference type="PROSITE" id="PS00531">
    <property type="entry name" value="RNASE_T2_2"/>
    <property type="match status" value="2"/>
</dbReference>
<evidence type="ECO:0000313" key="9">
    <source>
        <dbReference type="Proteomes" id="UP001642487"/>
    </source>
</evidence>
<dbReference type="CDD" id="cd01061">
    <property type="entry name" value="RNase_T2_euk"/>
    <property type="match status" value="2"/>
</dbReference>
<evidence type="ECO:0000256" key="7">
    <source>
        <dbReference type="SAM" id="SignalP"/>
    </source>
</evidence>
<dbReference type="Proteomes" id="UP001642487">
    <property type="component" value="Chromosome 3"/>
</dbReference>
<proteinExistence type="inferred from homology"/>
<evidence type="ECO:0000256" key="6">
    <source>
        <dbReference type="RuleBase" id="RU004328"/>
    </source>
</evidence>
<dbReference type="SUPFAM" id="SSF55895">
    <property type="entry name" value="Ribonuclease Rh-like"/>
    <property type="match status" value="2"/>
</dbReference>
<keyword evidence="4" id="KW-1015">Disulfide bond</keyword>
<organism evidence="8 9">
    <name type="scientific">Citrullus colocynthis</name>
    <name type="common">colocynth</name>
    <dbReference type="NCBI Taxonomy" id="252529"/>
    <lineage>
        <taxon>Eukaryota</taxon>
        <taxon>Viridiplantae</taxon>
        <taxon>Streptophyta</taxon>
        <taxon>Embryophyta</taxon>
        <taxon>Tracheophyta</taxon>
        <taxon>Spermatophyta</taxon>
        <taxon>Magnoliopsida</taxon>
        <taxon>eudicotyledons</taxon>
        <taxon>Gunneridae</taxon>
        <taxon>Pentapetalae</taxon>
        <taxon>rosids</taxon>
        <taxon>fabids</taxon>
        <taxon>Cucurbitales</taxon>
        <taxon>Cucurbitaceae</taxon>
        <taxon>Benincaseae</taxon>
        <taxon>Citrullus</taxon>
    </lineage>
</organism>
<dbReference type="EMBL" id="OZ021737">
    <property type="protein sequence ID" value="CAK9316708.1"/>
    <property type="molecule type" value="Genomic_DNA"/>
</dbReference>
<dbReference type="PROSITE" id="PS00530">
    <property type="entry name" value="RNASE_T2_1"/>
    <property type="match status" value="2"/>
</dbReference>
<protein>
    <submittedName>
        <fullName evidence="8">Uncharacterized protein</fullName>
    </submittedName>
</protein>
<evidence type="ECO:0000256" key="3">
    <source>
        <dbReference type="ARBA" id="ARBA00022759"/>
    </source>
</evidence>
<feature type="signal peptide" evidence="7">
    <location>
        <begin position="1"/>
        <end position="24"/>
    </location>
</feature>
<dbReference type="InterPro" id="IPR033130">
    <property type="entry name" value="RNase_T2_His_AS_2"/>
</dbReference>
<evidence type="ECO:0000256" key="5">
    <source>
        <dbReference type="ARBA" id="ARBA00023239"/>
    </source>
</evidence>
<keyword evidence="2" id="KW-0540">Nuclease</keyword>
<dbReference type="Gene3D" id="3.90.730.10">
    <property type="entry name" value="Ribonuclease T2-like"/>
    <property type="match status" value="2"/>
</dbReference>
<name>A0ABP0Y8B1_9ROSI</name>
<dbReference type="InterPro" id="IPR001568">
    <property type="entry name" value="RNase_T2-like"/>
</dbReference>
<evidence type="ECO:0000256" key="2">
    <source>
        <dbReference type="ARBA" id="ARBA00022722"/>
    </source>
</evidence>
<keyword evidence="9" id="KW-1185">Reference proteome</keyword>
<evidence type="ECO:0000256" key="1">
    <source>
        <dbReference type="ARBA" id="ARBA00007469"/>
    </source>
</evidence>
<dbReference type="InterPro" id="IPR036430">
    <property type="entry name" value="RNase_T2-like_sf"/>
</dbReference>
<dbReference type="Pfam" id="PF00445">
    <property type="entry name" value="Ribonuclease_T2"/>
    <property type="match status" value="2"/>
</dbReference>
<dbReference type="PANTHER" id="PTHR11240:SF72">
    <property type="entry name" value="RIBONUCLEASE 1"/>
    <property type="match status" value="1"/>
</dbReference>
<gene>
    <name evidence="8" type="ORF">CITCOLO1_LOCUS8578</name>
</gene>
<evidence type="ECO:0000256" key="4">
    <source>
        <dbReference type="ARBA" id="ARBA00023157"/>
    </source>
</evidence>
<keyword evidence="3" id="KW-0378">Hydrolase</keyword>
<dbReference type="InterPro" id="IPR018188">
    <property type="entry name" value="RNase_T2_His_AS_1"/>
</dbReference>
<dbReference type="InterPro" id="IPR033697">
    <property type="entry name" value="Ribonuclease_T2_eukaryotic"/>
</dbReference>
<sequence length="424" mass="47745">MDSFSRFVVINIAIFQCLSLLCLAQDFDFFYFVQTWPGSFCDTGKSCCYPQTGKPSADFKIHGLWPNYNDATYPSNCDSSNPFDRTQISDLVSSMQKNWPSLACPSSDNTKFWAHEWNKHGTCAESVLDQHGYFETALNLKNQVNILQALQVAGINPDGRYYSLNKIKSAIEEGIKLTPGITCNVDESGNDQLYEIYLCVDSSASNFIDCPIFPDANCASSDFDFFYFVQQWPGAYCDTKQQRCCYPKTGRPAADFGIHGLWPNYNDGTYPSNCDPHSVFDRTQISEVLSSMQKHWPSLSCPSSNGLRFWSHEWEKHGTCSESELDQKEYFEAAIKLKEKANLLKLLNNAGIEANDEFYSLESIRNAIEEGIGFTPGIECNKDSAGNPQLYQIYLCVHTSASEFIKCPILPKGKCASNIQFPKF</sequence>
<dbReference type="PANTHER" id="PTHR11240">
    <property type="entry name" value="RIBONUCLEASE T2"/>
    <property type="match status" value="1"/>
</dbReference>
<comment type="similarity">
    <text evidence="1 6">Belongs to the RNase T2 family.</text>
</comment>
<accession>A0ABP0Y8B1</accession>
<reference evidence="8 9" key="1">
    <citation type="submission" date="2024-03" db="EMBL/GenBank/DDBJ databases">
        <authorList>
            <person name="Gkanogiannis A."/>
            <person name="Becerra Lopez-Lavalle L."/>
        </authorList>
    </citation>
    <scope>NUCLEOTIDE SEQUENCE [LARGE SCALE GENOMIC DNA]</scope>
</reference>